<name>A0A3Q9G360_STRLT</name>
<dbReference type="Pfam" id="PF05791">
    <property type="entry name" value="Bacillus_HBL"/>
    <property type="match status" value="1"/>
</dbReference>
<organism evidence="2 3">
    <name type="scientific">Streptomyces luteoverticillatus</name>
    <name type="common">Streptoverticillium luteoverticillatus</name>
    <dbReference type="NCBI Taxonomy" id="66425"/>
    <lineage>
        <taxon>Bacteria</taxon>
        <taxon>Bacillati</taxon>
        <taxon>Actinomycetota</taxon>
        <taxon>Actinomycetes</taxon>
        <taxon>Kitasatosporales</taxon>
        <taxon>Streptomycetaceae</taxon>
        <taxon>Streptomyces</taxon>
    </lineage>
</organism>
<dbReference type="Gene3D" id="1.20.1170.10">
    <property type="match status" value="1"/>
</dbReference>
<dbReference type="SUPFAM" id="SSF58100">
    <property type="entry name" value="Bacterial hemolysins"/>
    <property type="match status" value="1"/>
</dbReference>
<dbReference type="InterPro" id="IPR052785">
    <property type="entry name" value="Enterotoxin_cmpnt"/>
</dbReference>
<dbReference type="CDD" id="cd22652">
    <property type="entry name" value="ClyA_AhlB-like"/>
    <property type="match status" value="1"/>
</dbReference>
<protein>
    <recommendedName>
        <fullName evidence="4">HBL/NHE enterotoxin family protein</fullName>
    </recommendedName>
</protein>
<keyword evidence="1" id="KW-1133">Transmembrane helix</keyword>
<accession>A0A3Q9G360</accession>
<dbReference type="AlphaFoldDB" id="A0A3Q9G360"/>
<dbReference type="Proteomes" id="UP000267900">
    <property type="component" value="Chromosome"/>
</dbReference>
<keyword evidence="1" id="KW-0812">Transmembrane</keyword>
<dbReference type="RefSeq" id="WP_126916834.1">
    <property type="nucleotide sequence ID" value="NZ_CP034587.1"/>
</dbReference>
<dbReference type="GO" id="GO:0016020">
    <property type="term" value="C:membrane"/>
    <property type="evidence" value="ECO:0007669"/>
    <property type="project" value="InterPro"/>
</dbReference>
<sequence>MTTAIQTSIAQQQQLGNAVVQQGGMTAIVQSYALSVTQQARLDLSRSDNSQIRAYAAGINQELDRAANTARTYLNNVQPQSMALLAETRSYFALQGAFVDILQQNLPPNTVAQLLRAIRDDVGRLRDKAQQHATSMQGMRDAFGANGREFASYATKLHSVVGGDQGILKQLDDQLKQVNAQIQANSSRAANGLAILGGLALIAVGVLGAVFTGGLSLGLAIGGGALLVKGMGRTNGQALAQLHDQRGEILRRQQRIRDEVKLLQACEAGLTSLGKQAHEAAAAAQSVANGWDSLKASLGSVADYVDRGSQTNVAVLRELYLRAADGVTPDILNKVSAMENNLTTAQVVTNSSAPTSQIIQTQLLQYA</sequence>
<gene>
    <name evidence="2" type="ORF">EKH77_26735</name>
</gene>
<evidence type="ECO:0000313" key="2">
    <source>
        <dbReference type="EMBL" id="AZQ74331.1"/>
    </source>
</evidence>
<keyword evidence="3" id="KW-1185">Reference proteome</keyword>
<dbReference type="PANTHER" id="PTHR38443">
    <property type="match status" value="1"/>
</dbReference>
<evidence type="ECO:0008006" key="4">
    <source>
        <dbReference type="Google" id="ProtNLM"/>
    </source>
</evidence>
<dbReference type="InterPro" id="IPR008414">
    <property type="entry name" value="HBL"/>
</dbReference>
<keyword evidence="1" id="KW-0472">Membrane</keyword>
<dbReference type="PANTHER" id="PTHR38443:SF2">
    <property type="entry name" value="NON-HEMOLYTIC ENTEROTOXIN LYTIC COMPONENT L1"/>
    <property type="match status" value="1"/>
</dbReference>
<dbReference type="EMBL" id="CP034587">
    <property type="protein sequence ID" value="AZQ74331.1"/>
    <property type="molecule type" value="Genomic_DNA"/>
</dbReference>
<reference evidence="2 3" key="1">
    <citation type="submission" date="2018-12" db="EMBL/GenBank/DDBJ databases">
        <title>The whole draft genome of Streptomyce luteoverticillatus CGMCC 15060.</title>
        <authorList>
            <person name="Feng Z."/>
            <person name="Chen G."/>
            <person name="Zhang J."/>
            <person name="Zhu H."/>
            <person name="Yu X."/>
            <person name="Zhang W."/>
            <person name="Zhang X."/>
        </authorList>
    </citation>
    <scope>NUCLEOTIDE SEQUENCE [LARGE SCALE GENOMIC DNA]</scope>
    <source>
        <strain evidence="2 3">CGMCC 15060</strain>
    </source>
</reference>
<dbReference type="OrthoDB" id="1157384at2"/>
<evidence type="ECO:0000313" key="3">
    <source>
        <dbReference type="Proteomes" id="UP000267900"/>
    </source>
</evidence>
<evidence type="ECO:0000256" key="1">
    <source>
        <dbReference type="SAM" id="Phobius"/>
    </source>
</evidence>
<proteinExistence type="predicted"/>
<feature type="transmembrane region" description="Helical" evidence="1">
    <location>
        <begin position="195"/>
        <end position="228"/>
    </location>
</feature>